<protein>
    <recommendedName>
        <fullName evidence="1">NET domain-containing protein</fullName>
    </recommendedName>
</protein>
<sequence>MSDDYEKRKQLLEEIKLLTKIEQEGIFRILKSTNSLYSENSNGIFFDLLKLNTETFDEMKQFLDFCKQNRQAFEDREKEERIAQEMLHN</sequence>
<evidence type="ECO:0000259" key="1">
    <source>
        <dbReference type="Pfam" id="PF17035"/>
    </source>
</evidence>
<proteinExistence type="predicted"/>
<feature type="domain" description="NET" evidence="1">
    <location>
        <begin position="5"/>
        <end position="64"/>
    </location>
</feature>
<dbReference type="Gene3D" id="1.20.1270.220">
    <property type="match status" value="1"/>
</dbReference>
<name>A0A6C0D7E1_9ZZZZ</name>
<accession>A0A6C0D7E1</accession>
<dbReference type="AlphaFoldDB" id="A0A6C0D7E1"/>
<reference evidence="2" key="1">
    <citation type="journal article" date="2020" name="Nature">
        <title>Giant virus diversity and host interactions through global metagenomics.</title>
        <authorList>
            <person name="Schulz F."/>
            <person name="Roux S."/>
            <person name="Paez-Espino D."/>
            <person name="Jungbluth S."/>
            <person name="Walsh D.A."/>
            <person name="Denef V.J."/>
            <person name="McMahon K.D."/>
            <person name="Konstantinidis K.T."/>
            <person name="Eloe-Fadrosh E.A."/>
            <person name="Kyrpides N.C."/>
            <person name="Woyke T."/>
        </authorList>
    </citation>
    <scope>NUCLEOTIDE SEQUENCE</scope>
    <source>
        <strain evidence="2">GVMAG-M-3300023174-129</strain>
    </source>
</reference>
<evidence type="ECO:0000313" key="2">
    <source>
        <dbReference type="EMBL" id="QHT12230.1"/>
    </source>
</evidence>
<dbReference type="EMBL" id="MN739542">
    <property type="protein sequence ID" value="QHT12230.1"/>
    <property type="molecule type" value="Genomic_DNA"/>
</dbReference>
<dbReference type="InterPro" id="IPR027353">
    <property type="entry name" value="NET_dom"/>
</dbReference>
<organism evidence="2">
    <name type="scientific">viral metagenome</name>
    <dbReference type="NCBI Taxonomy" id="1070528"/>
    <lineage>
        <taxon>unclassified sequences</taxon>
        <taxon>metagenomes</taxon>
        <taxon>organismal metagenomes</taxon>
    </lineage>
</organism>
<dbReference type="InterPro" id="IPR038336">
    <property type="entry name" value="NET_sf"/>
</dbReference>
<dbReference type="Pfam" id="PF17035">
    <property type="entry name" value="BET"/>
    <property type="match status" value="1"/>
</dbReference>